<keyword evidence="2" id="KW-1185">Reference proteome</keyword>
<proteinExistence type="predicted"/>
<dbReference type="AlphaFoldDB" id="A0A1N7MXW7"/>
<name>A0A1N7MXW7_9BACL</name>
<dbReference type="RefSeq" id="WP_159439711.1">
    <property type="nucleotide sequence ID" value="NZ_CP048103.1"/>
</dbReference>
<dbReference type="Proteomes" id="UP000186795">
    <property type="component" value="Unassembled WGS sequence"/>
</dbReference>
<gene>
    <name evidence="1" type="ORF">SAMN05421790_107122</name>
</gene>
<protein>
    <submittedName>
        <fullName evidence="1">Uncharacterized protein</fullName>
    </submittedName>
</protein>
<accession>A0A1N7MXW7</accession>
<sequence length="54" mass="5571">MLRLVAHTVNQGTRLPLGGATVSPSIGRVIATAAAGIPVSKNEIEKRRPPVGVL</sequence>
<dbReference type="EMBL" id="FTOD01000007">
    <property type="protein sequence ID" value="SIS90953.1"/>
    <property type="molecule type" value="Genomic_DNA"/>
</dbReference>
<evidence type="ECO:0000313" key="1">
    <source>
        <dbReference type="EMBL" id="SIS90953.1"/>
    </source>
</evidence>
<reference evidence="2" key="1">
    <citation type="submission" date="2017-01" db="EMBL/GenBank/DDBJ databases">
        <authorList>
            <person name="Varghese N."/>
            <person name="Submissions S."/>
        </authorList>
    </citation>
    <scope>NUCLEOTIDE SEQUENCE [LARGE SCALE GENOMIC DNA]</scope>
    <source>
        <strain evidence="2">DSM 45196</strain>
    </source>
</reference>
<evidence type="ECO:0000313" key="2">
    <source>
        <dbReference type="Proteomes" id="UP000186795"/>
    </source>
</evidence>
<organism evidence="1 2">
    <name type="scientific">Kroppenstedtia eburnea</name>
    <dbReference type="NCBI Taxonomy" id="714067"/>
    <lineage>
        <taxon>Bacteria</taxon>
        <taxon>Bacillati</taxon>
        <taxon>Bacillota</taxon>
        <taxon>Bacilli</taxon>
        <taxon>Bacillales</taxon>
        <taxon>Thermoactinomycetaceae</taxon>
        <taxon>Kroppenstedtia</taxon>
    </lineage>
</organism>